<comment type="caution">
    <text evidence="2">The sequence shown here is derived from an EMBL/GenBank/DDBJ whole genome shotgun (WGS) entry which is preliminary data.</text>
</comment>
<sequence length="232" mass="26238">MVDLNLLATVSHRIASVYDLANKYEEAYSFAEAELRIRCNDSNPNFEIVASTPECTVSSRVFIGISIANEYTVLSLLNTSLYGGMCTHRHLQPADLSAISFYAKHGEAICSYLLNMSQLSASYQINLRFSDEYDSEVAQQSAISVQTLIDMYVELESMHRLKGNYEQARHFSQKREELLNRYTGTKTITTSGEPYLSMGHSFLELKEFDKAVSYFEKSLEIKIANNEECGIN</sequence>
<protein>
    <submittedName>
        <fullName evidence="2">Uncharacterized protein</fullName>
    </submittedName>
</protein>
<organism evidence="2 3">
    <name type="scientific">Rotaria socialis</name>
    <dbReference type="NCBI Taxonomy" id="392032"/>
    <lineage>
        <taxon>Eukaryota</taxon>
        <taxon>Metazoa</taxon>
        <taxon>Spiralia</taxon>
        <taxon>Gnathifera</taxon>
        <taxon>Rotifera</taxon>
        <taxon>Eurotatoria</taxon>
        <taxon>Bdelloidea</taxon>
        <taxon>Philodinida</taxon>
        <taxon>Philodinidae</taxon>
        <taxon>Rotaria</taxon>
    </lineage>
</organism>
<reference evidence="2" key="1">
    <citation type="submission" date="2021-02" db="EMBL/GenBank/DDBJ databases">
        <authorList>
            <person name="Nowell W R."/>
        </authorList>
    </citation>
    <scope>NUCLEOTIDE SEQUENCE</scope>
</reference>
<proteinExistence type="predicted"/>
<evidence type="ECO:0000256" key="1">
    <source>
        <dbReference type="PROSITE-ProRule" id="PRU00339"/>
    </source>
</evidence>
<dbReference type="EMBL" id="CAJNYT010005477">
    <property type="protein sequence ID" value="CAF3748338.1"/>
    <property type="molecule type" value="Genomic_DNA"/>
</dbReference>
<name>A0A818YAR1_9BILA</name>
<gene>
    <name evidence="2" type="ORF">GRG538_LOCUS31250</name>
</gene>
<dbReference type="Pfam" id="PF13181">
    <property type="entry name" value="TPR_8"/>
    <property type="match status" value="1"/>
</dbReference>
<dbReference type="Gene3D" id="1.25.40.10">
    <property type="entry name" value="Tetratricopeptide repeat domain"/>
    <property type="match status" value="1"/>
</dbReference>
<evidence type="ECO:0000313" key="2">
    <source>
        <dbReference type="EMBL" id="CAF3748338.1"/>
    </source>
</evidence>
<dbReference type="SMART" id="SM00028">
    <property type="entry name" value="TPR"/>
    <property type="match status" value="2"/>
</dbReference>
<keyword evidence="1" id="KW-0802">TPR repeat</keyword>
<dbReference type="PROSITE" id="PS50005">
    <property type="entry name" value="TPR"/>
    <property type="match status" value="1"/>
</dbReference>
<dbReference type="InterPro" id="IPR019734">
    <property type="entry name" value="TPR_rpt"/>
</dbReference>
<dbReference type="InterPro" id="IPR011990">
    <property type="entry name" value="TPR-like_helical_dom_sf"/>
</dbReference>
<dbReference type="AlphaFoldDB" id="A0A818YAR1"/>
<feature type="repeat" description="TPR" evidence="1">
    <location>
        <begin position="192"/>
        <end position="225"/>
    </location>
</feature>
<dbReference type="SUPFAM" id="SSF48452">
    <property type="entry name" value="TPR-like"/>
    <property type="match status" value="1"/>
</dbReference>
<dbReference type="Proteomes" id="UP000663872">
    <property type="component" value="Unassembled WGS sequence"/>
</dbReference>
<accession>A0A818YAR1</accession>
<evidence type="ECO:0000313" key="3">
    <source>
        <dbReference type="Proteomes" id="UP000663872"/>
    </source>
</evidence>